<protein>
    <recommendedName>
        <fullName evidence="5">Exodeoxyribonuclease 7 large subunit</fullName>
        <ecNumber evidence="5">3.1.11.6</ecNumber>
    </recommendedName>
    <alternativeName>
        <fullName evidence="5">Exodeoxyribonuclease VII large subunit</fullName>
        <shortName evidence="5">Exonuclease VII large subunit</shortName>
    </alternativeName>
</protein>
<evidence type="ECO:0000259" key="6">
    <source>
        <dbReference type="Pfam" id="PF02601"/>
    </source>
</evidence>
<evidence type="ECO:0000256" key="1">
    <source>
        <dbReference type="ARBA" id="ARBA00022490"/>
    </source>
</evidence>
<dbReference type="Pfam" id="PF13742">
    <property type="entry name" value="tRNA_anti_2"/>
    <property type="match status" value="1"/>
</dbReference>
<comment type="similarity">
    <text evidence="5">Belongs to the XseA family.</text>
</comment>
<dbReference type="InterPro" id="IPR020579">
    <property type="entry name" value="Exonuc_VII_lsu_C"/>
</dbReference>
<evidence type="ECO:0000313" key="9">
    <source>
        <dbReference type="Proteomes" id="UP001526426"/>
    </source>
</evidence>
<evidence type="ECO:0000259" key="7">
    <source>
        <dbReference type="Pfam" id="PF13742"/>
    </source>
</evidence>
<comment type="caution">
    <text evidence="8">The sequence shown here is derived from an EMBL/GenBank/DDBJ whole genome shotgun (WGS) entry which is preliminary data.</text>
</comment>
<dbReference type="HAMAP" id="MF_00378">
    <property type="entry name" value="Exonuc_7_L"/>
    <property type="match status" value="1"/>
</dbReference>
<dbReference type="Pfam" id="PF02601">
    <property type="entry name" value="Exonuc_VII_L"/>
    <property type="match status" value="2"/>
</dbReference>
<accession>A0ABT3L5X5</accession>
<comment type="subcellular location">
    <subcellularLocation>
        <location evidence="5">Cytoplasm</location>
    </subcellularLocation>
</comment>
<proteinExistence type="inferred from homology"/>
<evidence type="ECO:0000256" key="2">
    <source>
        <dbReference type="ARBA" id="ARBA00022722"/>
    </source>
</evidence>
<evidence type="ECO:0000256" key="5">
    <source>
        <dbReference type="HAMAP-Rule" id="MF_00378"/>
    </source>
</evidence>
<dbReference type="RefSeq" id="WP_265264734.1">
    <property type="nucleotide sequence ID" value="NZ_JAIHOM010000050.1"/>
</dbReference>
<dbReference type="PANTHER" id="PTHR30008">
    <property type="entry name" value="EXODEOXYRIBONUCLEASE 7 LARGE SUBUNIT"/>
    <property type="match status" value="1"/>
</dbReference>
<keyword evidence="3 5" id="KW-0378">Hydrolase</keyword>
<organism evidence="8 9">
    <name type="scientific">Spirulina subsalsa FACHB-351</name>
    <dbReference type="NCBI Taxonomy" id="234711"/>
    <lineage>
        <taxon>Bacteria</taxon>
        <taxon>Bacillati</taxon>
        <taxon>Cyanobacteriota</taxon>
        <taxon>Cyanophyceae</taxon>
        <taxon>Spirulinales</taxon>
        <taxon>Spirulinaceae</taxon>
        <taxon>Spirulina</taxon>
    </lineage>
</organism>
<keyword evidence="1 5" id="KW-0963">Cytoplasm</keyword>
<comment type="function">
    <text evidence="5">Bidirectionally degrades single-stranded DNA into large acid-insoluble oligonucleotides, which are then degraded further into small acid-soluble oligonucleotides.</text>
</comment>
<comment type="catalytic activity">
    <reaction evidence="5">
        <text>Exonucleolytic cleavage in either 5'- to 3'- or 3'- to 5'-direction to yield nucleoside 5'-phosphates.</text>
        <dbReference type="EC" id="3.1.11.6"/>
    </reaction>
</comment>
<evidence type="ECO:0000313" key="8">
    <source>
        <dbReference type="EMBL" id="MCW6036911.1"/>
    </source>
</evidence>
<dbReference type="Proteomes" id="UP001526426">
    <property type="component" value="Unassembled WGS sequence"/>
</dbReference>
<dbReference type="GO" id="GO:0008855">
    <property type="term" value="F:exodeoxyribonuclease VII activity"/>
    <property type="evidence" value="ECO:0007669"/>
    <property type="project" value="UniProtKB-EC"/>
</dbReference>
<sequence>MPETALSVAGLTQYLKDVLEEDPQLQQLWVVGDVTSVHHHVSGLFFTLSDSEGMASIKCVVWGSLRDRLIQMPKVGEQVCILGSVQLFTKRGEYQLRTLQILPMGEGLQALRANQLKARLAAEGFFDPARKRPLPPYPKRIAVVTSPTAAAWGDIQRTLEQRDPGVMVLFSPAIVQGDLAPASIAQALARVEQDNRAELIILARGGGAVEDLDCFNHERVVRAIALCQRPVITGIGHQRDECLADLVADLAAHTPTAAAERAVPPIAQLYHAHQNRKQALSRALAARFQQEQQHLQQLKQHLSQLPTRSQTLQQARTRLHLCQEKLAVLNPQAVLDRGYALARQDNGTLLRSPEEVTPGQILTVQLARGRITVQVIDNQG</sequence>
<comment type="subunit">
    <text evidence="5">Heterooligomer composed of large and small subunits.</text>
</comment>
<feature type="domain" description="Exonuclease VII large subunit C-terminal" evidence="6">
    <location>
        <begin position="309"/>
        <end position="373"/>
    </location>
</feature>
<name>A0ABT3L5X5_9CYAN</name>
<dbReference type="PANTHER" id="PTHR30008:SF0">
    <property type="entry name" value="EXODEOXYRIBONUCLEASE 7 LARGE SUBUNIT"/>
    <property type="match status" value="1"/>
</dbReference>
<feature type="domain" description="Exonuclease VII large subunit C-terminal" evidence="6">
    <location>
        <begin position="126"/>
        <end position="307"/>
    </location>
</feature>
<feature type="domain" description="OB-fold nucleic acid binding" evidence="7">
    <location>
        <begin position="6"/>
        <end position="101"/>
    </location>
</feature>
<dbReference type="CDD" id="cd04489">
    <property type="entry name" value="ExoVII_LU_OBF"/>
    <property type="match status" value="1"/>
</dbReference>
<keyword evidence="9" id="KW-1185">Reference proteome</keyword>
<dbReference type="InterPro" id="IPR003753">
    <property type="entry name" value="Exonuc_VII_L"/>
</dbReference>
<dbReference type="InterPro" id="IPR025824">
    <property type="entry name" value="OB-fold_nuc-bd_dom"/>
</dbReference>
<reference evidence="8 9" key="1">
    <citation type="submission" date="2021-08" db="EMBL/GenBank/DDBJ databases">
        <title>Draft genome sequence of Spirulina subsalsa with high tolerance to salinity and hype-accumulation of phycocyanin.</title>
        <authorList>
            <person name="Pei H."/>
            <person name="Jiang L."/>
        </authorList>
    </citation>
    <scope>NUCLEOTIDE SEQUENCE [LARGE SCALE GENOMIC DNA]</scope>
    <source>
        <strain evidence="8 9">FACHB-351</strain>
    </source>
</reference>
<dbReference type="EMBL" id="JAIHOM010000050">
    <property type="protein sequence ID" value="MCW6036911.1"/>
    <property type="molecule type" value="Genomic_DNA"/>
</dbReference>
<keyword evidence="4 5" id="KW-0269">Exonuclease</keyword>
<dbReference type="EC" id="3.1.11.6" evidence="5"/>
<evidence type="ECO:0000256" key="3">
    <source>
        <dbReference type="ARBA" id="ARBA00022801"/>
    </source>
</evidence>
<evidence type="ECO:0000256" key="4">
    <source>
        <dbReference type="ARBA" id="ARBA00022839"/>
    </source>
</evidence>
<gene>
    <name evidence="5 8" type="primary">xseA</name>
    <name evidence="8" type="ORF">K4A83_11645</name>
</gene>
<dbReference type="NCBIfam" id="TIGR00237">
    <property type="entry name" value="xseA"/>
    <property type="match status" value="1"/>
</dbReference>
<keyword evidence="2 5" id="KW-0540">Nuclease</keyword>